<evidence type="ECO:0000256" key="1">
    <source>
        <dbReference type="ARBA" id="ARBA00001974"/>
    </source>
</evidence>
<dbReference type="GO" id="GO:0016614">
    <property type="term" value="F:oxidoreductase activity, acting on CH-OH group of donors"/>
    <property type="evidence" value="ECO:0007669"/>
    <property type="project" value="InterPro"/>
</dbReference>
<dbReference type="RefSeq" id="WP_181244068.1">
    <property type="nucleotide sequence ID" value="NZ_PVWO01000683.1"/>
</dbReference>
<organism evidence="7 8">
    <name type="scientific">Chamaesiphon polymorphus CCALA 037</name>
    <dbReference type="NCBI Taxonomy" id="2107692"/>
    <lineage>
        <taxon>Bacteria</taxon>
        <taxon>Bacillati</taxon>
        <taxon>Cyanobacteriota</taxon>
        <taxon>Cyanophyceae</taxon>
        <taxon>Gomontiellales</taxon>
        <taxon>Chamaesiphonaceae</taxon>
        <taxon>Chamaesiphon</taxon>
    </lineage>
</organism>
<evidence type="ECO:0000256" key="3">
    <source>
        <dbReference type="ARBA" id="ARBA00022630"/>
    </source>
</evidence>
<evidence type="ECO:0000256" key="4">
    <source>
        <dbReference type="ARBA" id="ARBA00022827"/>
    </source>
</evidence>
<dbReference type="Gene3D" id="3.50.50.60">
    <property type="entry name" value="FAD/NAD(P)-binding domain"/>
    <property type="match status" value="1"/>
</dbReference>
<feature type="non-terminal residue" evidence="7">
    <location>
        <position position="364"/>
    </location>
</feature>
<dbReference type="SUPFAM" id="SSF51905">
    <property type="entry name" value="FAD/NAD(P)-binding domain"/>
    <property type="match status" value="1"/>
</dbReference>
<dbReference type="PROSITE" id="PS51257">
    <property type="entry name" value="PROKAR_LIPOPROTEIN"/>
    <property type="match status" value="1"/>
</dbReference>
<dbReference type="Proteomes" id="UP000238937">
    <property type="component" value="Unassembled WGS sequence"/>
</dbReference>
<evidence type="ECO:0000259" key="6">
    <source>
        <dbReference type="PROSITE" id="PS00623"/>
    </source>
</evidence>
<dbReference type="Pfam" id="PF00732">
    <property type="entry name" value="GMC_oxred_N"/>
    <property type="match status" value="1"/>
</dbReference>
<dbReference type="PANTHER" id="PTHR11552">
    <property type="entry name" value="GLUCOSE-METHANOL-CHOLINE GMC OXIDOREDUCTASE"/>
    <property type="match status" value="1"/>
</dbReference>
<keyword evidence="4 5" id="KW-0274">FAD</keyword>
<comment type="similarity">
    <text evidence="2 5">Belongs to the GMC oxidoreductase family.</text>
</comment>
<comment type="cofactor">
    <cofactor evidence="1">
        <name>FAD</name>
        <dbReference type="ChEBI" id="CHEBI:57692"/>
    </cofactor>
</comment>
<feature type="domain" description="Glucose-methanol-choline oxidoreductase N-terminal" evidence="6">
    <location>
        <begin position="99"/>
        <end position="122"/>
    </location>
</feature>
<accession>A0A2T1F6L9</accession>
<reference evidence="7 8" key="1">
    <citation type="submission" date="2018-03" db="EMBL/GenBank/DDBJ databases">
        <title>The ancient ancestry and fast evolution of plastids.</title>
        <authorList>
            <person name="Moore K.R."/>
            <person name="Magnabosco C."/>
            <person name="Momper L."/>
            <person name="Gold D.A."/>
            <person name="Bosak T."/>
            <person name="Fournier G.P."/>
        </authorList>
    </citation>
    <scope>NUCLEOTIDE SEQUENCE [LARGE SCALE GENOMIC DNA]</scope>
    <source>
        <strain evidence="7 8">CCALA 037</strain>
    </source>
</reference>
<dbReference type="Gene3D" id="3.30.560.10">
    <property type="entry name" value="Glucose Oxidase, domain 3"/>
    <property type="match status" value="1"/>
</dbReference>
<dbReference type="GO" id="GO:0050660">
    <property type="term" value="F:flavin adenine dinucleotide binding"/>
    <property type="evidence" value="ECO:0007669"/>
    <property type="project" value="InterPro"/>
</dbReference>
<evidence type="ECO:0000256" key="5">
    <source>
        <dbReference type="RuleBase" id="RU003968"/>
    </source>
</evidence>
<proteinExistence type="inferred from homology"/>
<dbReference type="InterPro" id="IPR012132">
    <property type="entry name" value="GMC_OxRdtase"/>
</dbReference>
<evidence type="ECO:0000313" key="8">
    <source>
        <dbReference type="Proteomes" id="UP000238937"/>
    </source>
</evidence>
<gene>
    <name evidence="7" type="ORF">C7B77_28190</name>
</gene>
<dbReference type="AlphaFoldDB" id="A0A2T1F6L9"/>
<dbReference type="PANTHER" id="PTHR11552:SF147">
    <property type="entry name" value="CHOLINE DEHYDROGENASE, MITOCHONDRIAL"/>
    <property type="match status" value="1"/>
</dbReference>
<dbReference type="InterPro" id="IPR000172">
    <property type="entry name" value="GMC_OxRdtase_N"/>
</dbReference>
<evidence type="ECO:0000313" key="7">
    <source>
        <dbReference type="EMBL" id="PSB40558.1"/>
    </source>
</evidence>
<dbReference type="PROSITE" id="PS00623">
    <property type="entry name" value="GMC_OXRED_1"/>
    <property type="match status" value="1"/>
</dbReference>
<protein>
    <submittedName>
        <fullName evidence="7">Choline dehydrogenase</fullName>
    </submittedName>
</protein>
<evidence type="ECO:0000256" key="2">
    <source>
        <dbReference type="ARBA" id="ARBA00010790"/>
    </source>
</evidence>
<name>A0A2T1F6L9_9CYAN</name>
<sequence length="364" mass="40088">MAVNYTKDRSAIDRSVQKHRTDYDFIIVGAGAAGCVLADRLSADPRHRVLLLEAGLPDDKPEIHIPAAFSKLFKTEYDWNYSAVPQAGLQGRESYWAKGRTLGGSTSINAMMYLRGVPADYDRWEALGNPGWGWQDMLPYFRRSERNSRGSDEFHGDSGSLHVEDLRDRNPLSRAFIQAAQAIGISHNPDFNGAQLDGVGWVQVTQRRGRRWSTADAFLRPAMRRSNLQVLTGAQCTRILTQNRRAVGIEYLREGTQHTVNATREIILAGGAIGSTQLLLLSGIGAAEQLRSLGIEVVVDLPGVGQNLRDHVAVAVVVGSQQPLSMLNANSPLELLKYLLLRRGMLTSSVLEAAAFMRTQPDLV</sequence>
<dbReference type="InterPro" id="IPR036188">
    <property type="entry name" value="FAD/NAD-bd_sf"/>
</dbReference>
<dbReference type="EMBL" id="PVWO01000683">
    <property type="protein sequence ID" value="PSB40558.1"/>
    <property type="molecule type" value="Genomic_DNA"/>
</dbReference>
<keyword evidence="8" id="KW-1185">Reference proteome</keyword>
<comment type="caution">
    <text evidence="7">The sequence shown here is derived from an EMBL/GenBank/DDBJ whole genome shotgun (WGS) entry which is preliminary data.</text>
</comment>
<keyword evidence="3 5" id="KW-0285">Flavoprotein</keyword>